<evidence type="ECO:0000256" key="6">
    <source>
        <dbReference type="ARBA" id="ARBA00022741"/>
    </source>
</evidence>
<accession>A0A8C4ETI6</accession>
<evidence type="ECO:0000259" key="12">
    <source>
        <dbReference type="PROSITE" id="PS50893"/>
    </source>
</evidence>
<dbReference type="GO" id="GO:0012505">
    <property type="term" value="C:endomembrane system"/>
    <property type="evidence" value="ECO:0007669"/>
    <property type="project" value="UniProtKB-SubCell"/>
</dbReference>
<dbReference type="CDD" id="cd18599">
    <property type="entry name" value="ABC_6TM_MRP5_8_9_D2"/>
    <property type="match status" value="1"/>
</dbReference>
<comment type="similarity">
    <text evidence="2">Belongs to the ABC transporter superfamily. ABCC family. Conjugate transporter (TC 3.A.1.208) subfamily.</text>
</comment>
<gene>
    <name evidence="14" type="primary">wu:fb13g09</name>
</gene>
<dbReference type="FunFam" id="1.20.1560.10:FF:000015">
    <property type="entry name" value="multidrug resistance-associated protein 5 isoform X1"/>
    <property type="match status" value="1"/>
</dbReference>
<dbReference type="CDD" id="cd18592">
    <property type="entry name" value="ABC_6TM_MRP5_8_9_D1"/>
    <property type="match status" value="1"/>
</dbReference>
<dbReference type="SMART" id="SM00382">
    <property type="entry name" value="AAA"/>
    <property type="match status" value="1"/>
</dbReference>
<evidence type="ECO:0000256" key="5">
    <source>
        <dbReference type="ARBA" id="ARBA00022737"/>
    </source>
</evidence>
<evidence type="ECO:0000256" key="8">
    <source>
        <dbReference type="ARBA" id="ARBA00022989"/>
    </source>
</evidence>
<evidence type="ECO:0000256" key="2">
    <source>
        <dbReference type="ARBA" id="ARBA00009726"/>
    </source>
</evidence>
<dbReference type="Gene3D" id="1.20.1560.10">
    <property type="entry name" value="ABC transporter type 1, transmembrane domain"/>
    <property type="match status" value="2"/>
</dbReference>
<dbReference type="Gene3D" id="3.40.50.300">
    <property type="entry name" value="P-loop containing nucleotide triphosphate hydrolases"/>
    <property type="match status" value="2"/>
</dbReference>
<dbReference type="GO" id="GO:0016020">
    <property type="term" value="C:membrane"/>
    <property type="evidence" value="ECO:0007669"/>
    <property type="project" value="InterPro"/>
</dbReference>
<feature type="transmembrane region" description="Helical" evidence="11">
    <location>
        <begin position="740"/>
        <end position="765"/>
    </location>
</feature>
<dbReference type="Ensembl" id="ENSDLAT00005023766.2">
    <property type="protein sequence ID" value="ENSDLAP00005022191.2"/>
    <property type="gene ID" value="ENSDLAG00005009803.2"/>
</dbReference>
<keyword evidence="5" id="KW-0677">Repeat</keyword>
<feature type="transmembrane region" description="Helical" evidence="11">
    <location>
        <begin position="612"/>
        <end position="635"/>
    </location>
</feature>
<comment type="subcellular location">
    <subcellularLocation>
        <location evidence="1">Endomembrane system</location>
        <topology evidence="1">Multi-pass membrane protein</topology>
    </subcellularLocation>
</comment>
<dbReference type="CDD" id="cd03250">
    <property type="entry name" value="ABCC_MRP_domain1"/>
    <property type="match status" value="1"/>
</dbReference>
<dbReference type="Proteomes" id="UP000694389">
    <property type="component" value="Unassembled WGS sequence"/>
</dbReference>
<evidence type="ECO:0000313" key="15">
    <source>
        <dbReference type="Proteomes" id="UP000694389"/>
    </source>
</evidence>
<dbReference type="PANTHER" id="PTHR24223:SF355">
    <property type="entry name" value="MULTIDRUG RESISTANCE-ASSOCIATED PROTEIN 5"/>
    <property type="match status" value="1"/>
</dbReference>
<dbReference type="GO" id="GO:0005524">
    <property type="term" value="F:ATP binding"/>
    <property type="evidence" value="ECO:0007669"/>
    <property type="project" value="UniProtKB-KW"/>
</dbReference>
<sequence>ALQKCQLLHTVNSALCLAFTCQSGATRHQSVLLISGSRLETLWHDELKRRGREGASLTRVFWRFCQTRMLVAIFSLLLTMVAGFVGPALLVRALLEYSQSSESYVPYGLSLVAGIFLMELMRSWSLALMWAVNYRTASRLRGAALTFAFNKILRLRSTKDIGPGELINICSSDGQRLYEAVSMGCLLAGGPLVGLLGLSYTAYFLGPTALVGSAVFILFYPTMMLASRLTAYFRKKCVTVTDRRVRLMNEILGCIKFIKMYCWEDAFAQNIHSEGILERAGVVQSLTVGVAPIVVVIASACTFTLHMALGYDLTAAEAFTVVAVFNSMTFSLKVTPLAVRSLSEGAVAVTRFQVRNILFYSHTVESKGLQPEKERFLCFQPSVFVLQMTLLEGNVAVSGGFAYVSQQAWILNHSLKENILFGNEYDQNKYNVVLEACCLLQDLAELPYGDMTEIGERGANLSGGQRQRVSLARALYSERPILLLDDPLSAVDACVGSHVFHKAIRGIAKGKTVLFVTHQLQYLSECDYVVLMKDGQIAEFGTHAQLMGKERDYATLFNSMQQEVRPGNGSQITCFLSCILYVEQLMKAEEKGSGAVDWSVYGAYIKAAGGPIVLIINIFLFLSTTGSIAFSNWWLSYWIRQGSGNTSLILVNETMAGNSMRLNPHIQYYSTVYVMSMGACTVKAASALHDKLFRRLLLSPMHFFDTTPLGRILTRFSRDMDEVDVRLTMQAEMLLQNLTLVLFCLGMVGIVFPWFLISILLSFSLSRVLIRELKRLENISQSPFTSHITSSLQGLSTIHAYGRGHDFLQRCELLDTNQATNYLFSCAMRWLAVRLDLISISLITAVALLIVFMHNQIPPAYAGLAISYAVQLTGLFQFTVRLLTETEARFTSVERINHYIKSEAPRESPEAAAPAPSWPQQGKITFQDVEMRYRDDLPLVLKNLSFNILPEETIGIVGRTGSGKSSLGVALFRLVELTRGSIIIDGIDIAQIGLDDLRSKLAIIPQEPVLFIGTVRTNLDPWDQFSDSQIWEALEKTHVKEMVSQLPHSLHSEVTENGENFSVGERQLLCVARALLRNSKILILDEATAAIDTETDRLIQETIRSAFGSCTTLIIAHRLNTVMSCSRVMVLDNGQILEFDSPAVLLADENSRFRAMIEASENQSR</sequence>
<dbReference type="Pfam" id="PF00005">
    <property type="entry name" value="ABC_tran"/>
    <property type="match status" value="2"/>
</dbReference>
<reference evidence="14" key="2">
    <citation type="submission" date="2025-09" db="UniProtKB">
        <authorList>
            <consortium name="Ensembl"/>
        </authorList>
    </citation>
    <scope>IDENTIFICATION</scope>
</reference>
<feature type="transmembrane region" description="Helical" evidence="11">
    <location>
        <begin position="204"/>
        <end position="226"/>
    </location>
</feature>
<dbReference type="PROSITE" id="PS50929">
    <property type="entry name" value="ABC_TM1F"/>
    <property type="match status" value="2"/>
</dbReference>
<dbReference type="GeneTree" id="ENSGT00940000155470"/>
<evidence type="ECO:0000256" key="4">
    <source>
        <dbReference type="ARBA" id="ARBA00022692"/>
    </source>
</evidence>
<dbReference type="AlphaFoldDB" id="A0A8C4ETI6"/>
<evidence type="ECO:0000256" key="11">
    <source>
        <dbReference type="SAM" id="Phobius"/>
    </source>
</evidence>
<dbReference type="FunFam" id="3.40.50.300:FF:000074">
    <property type="entry name" value="Multidrug resistance-associated protein 5 isoform 1"/>
    <property type="match status" value="1"/>
</dbReference>
<dbReference type="SUPFAM" id="SSF52540">
    <property type="entry name" value="P-loop containing nucleoside triphosphate hydrolases"/>
    <property type="match status" value="2"/>
</dbReference>
<keyword evidence="3" id="KW-0813">Transport</keyword>
<feature type="domain" description="ABC transporter" evidence="12">
    <location>
        <begin position="308"/>
        <end position="559"/>
    </location>
</feature>
<feature type="transmembrane region" description="Helical" evidence="11">
    <location>
        <begin position="177"/>
        <end position="198"/>
    </location>
</feature>
<evidence type="ECO:0000256" key="9">
    <source>
        <dbReference type="ARBA" id="ARBA00023136"/>
    </source>
</evidence>
<evidence type="ECO:0000259" key="13">
    <source>
        <dbReference type="PROSITE" id="PS50929"/>
    </source>
</evidence>
<dbReference type="InterPro" id="IPR003439">
    <property type="entry name" value="ABC_transporter-like_ATP-bd"/>
</dbReference>
<dbReference type="Pfam" id="PF00664">
    <property type="entry name" value="ABC_membrane"/>
    <property type="match status" value="2"/>
</dbReference>
<feature type="transmembrane region" description="Helical" evidence="11">
    <location>
        <begin position="69"/>
        <end position="95"/>
    </location>
</feature>
<feature type="transmembrane region" description="Helical" evidence="11">
    <location>
        <begin position="860"/>
        <end position="880"/>
    </location>
</feature>
<evidence type="ECO:0000256" key="1">
    <source>
        <dbReference type="ARBA" id="ARBA00004127"/>
    </source>
</evidence>
<keyword evidence="15" id="KW-1185">Reference proteome</keyword>
<evidence type="ECO:0000256" key="7">
    <source>
        <dbReference type="ARBA" id="ARBA00022840"/>
    </source>
</evidence>
<dbReference type="SUPFAM" id="SSF90123">
    <property type="entry name" value="ABC transporter transmembrane region"/>
    <property type="match status" value="2"/>
</dbReference>
<feature type="transmembrane region" description="Helical" evidence="11">
    <location>
        <begin position="835"/>
        <end position="854"/>
    </location>
</feature>
<keyword evidence="9 11" id="KW-0472">Membrane</keyword>
<keyword evidence="7" id="KW-0067">ATP-binding</keyword>
<feature type="domain" description="ABC transmembrane type-1" evidence="13">
    <location>
        <begin position="70"/>
        <end position="344"/>
    </location>
</feature>
<feature type="transmembrane region" description="Helical" evidence="11">
    <location>
        <begin position="107"/>
        <end position="132"/>
    </location>
</feature>
<reference evidence="14" key="1">
    <citation type="submission" date="2025-08" db="UniProtKB">
        <authorList>
            <consortium name="Ensembl"/>
        </authorList>
    </citation>
    <scope>IDENTIFICATION</scope>
</reference>
<evidence type="ECO:0000313" key="14">
    <source>
        <dbReference type="Ensembl" id="ENSDLAP00005022191.2"/>
    </source>
</evidence>
<dbReference type="InterPro" id="IPR003593">
    <property type="entry name" value="AAA+_ATPase"/>
</dbReference>
<dbReference type="InterPro" id="IPR011527">
    <property type="entry name" value="ABC1_TM_dom"/>
</dbReference>
<protein>
    <submittedName>
        <fullName evidence="14">Si:ch211-221f10.2</fullName>
    </submittedName>
</protein>
<proteinExistence type="inferred from homology"/>
<dbReference type="PANTHER" id="PTHR24223">
    <property type="entry name" value="ATP-BINDING CASSETTE SUB-FAMILY C"/>
    <property type="match status" value="1"/>
</dbReference>
<dbReference type="FunFam" id="3.40.50.300:FF:000997">
    <property type="entry name" value="Multidrug resistance-associated protein 1"/>
    <property type="match status" value="1"/>
</dbReference>
<keyword evidence="4 11" id="KW-0812">Transmembrane</keyword>
<keyword evidence="10" id="KW-0325">Glycoprotein</keyword>
<dbReference type="InterPro" id="IPR027417">
    <property type="entry name" value="P-loop_NTPase"/>
</dbReference>
<dbReference type="InterPro" id="IPR017871">
    <property type="entry name" value="ABC_transporter-like_CS"/>
</dbReference>
<feature type="domain" description="ABC transporter" evidence="12">
    <location>
        <begin position="924"/>
        <end position="1158"/>
    </location>
</feature>
<dbReference type="CDD" id="cd03244">
    <property type="entry name" value="ABCC_MRP_domain2"/>
    <property type="match status" value="1"/>
</dbReference>
<dbReference type="FunFam" id="1.20.1560.10:FF:000012">
    <property type="entry name" value="ATP binding cassette subfamily C member 5"/>
    <property type="match status" value="1"/>
</dbReference>
<evidence type="ECO:0000256" key="3">
    <source>
        <dbReference type="ARBA" id="ARBA00022448"/>
    </source>
</evidence>
<dbReference type="PROSITE" id="PS00211">
    <property type="entry name" value="ABC_TRANSPORTER_1"/>
    <property type="match status" value="2"/>
</dbReference>
<organism evidence="14 15">
    <name type="scientific">Dicentrarchus labrax</name>
    <name type="common">European seabass</name>
    <name type="synonym">Morone labrax</name>
    <dbReference type="NCBI Taxonomy" id="13489"/>
    <lineage>
        <taxon>Eukaryota</taxon>
        <taxon>Metazoa</taxon>
        <taxon>Chordata</taxon>
        <taxon>Craniata</taxon>
        <taxon>Vertebrata</taxon>
        <taxon>Euteleostomi</taxon>
        <taxon>Actinopterygii</taxon>
        <taxon>Neopterygii</taxon>
        <taxon>Teleostei</taxon>
        <taxon>Neoteleostei</taxon>
        <taxon>Acanthomorphata</taxon>
        <taxon>Eupercaria</taxon>
        <taxon>Moronidae</taxon>
        <taxon>Dicentrarchus</taxon>
    </lineage>
</organism>
<dbReference type="GO" id="GO:0140359">
    <property type="term" value="F:ABC-type transporter activity"/>
    <property type="evidence" value="ECO:0007669"/>
    <property type="project" value="InterPro"/>
</dbReference>
<name>A0A8C4ETI6_DICLA</name>
<keyword evidence="8 11" id="KW-1133">Transmembrane helix</keyword>
<feature type="domain" description="ABC transmembrane type-1" evidence="13">
    <location>
        <begin position="670"/>
        <end position="888"/>
    </location>
</feature>
<dbReference type="InterPro" id="IPR050173">
    <property type="entry name" value="ABC_transporter_C-like"/>
</dbReference>
<feature type="transmembrane region" description="Helical" evidence="11">
    <location>
        <begin position="286"/>
        <end position="309"/>
    </location>
</feature>
<dbReference type="InterPro" id="IPR036640">
    <property type="entry name" value="ABC1_TM_sf"/>
</dbReference>
<dbReference type="GO" id="GO:0016887">
    <property type="term" value="F:ATP hydrolysis activity"/>
    <property type="evidence" value="ECO:0007669"/>
    <property type="project" value="InterPro"/>
</dbReference>
<evidence type="ECO:0000256" key="10">
    <source>
        <dbReference type="ARBA" id="ARBA00023180"/>
    </source>
</evidence>
<dbReference type="PROSITE" id="PS50893">
    <property type="entry name" value="ABC_TRANSPORTER_2"/>
    <property type="match status" value="2"/>
</dbReference>
<keyword evidence="6" id="KW-0547">Nucleotide-binding</keyword>